<organism evidence="1 2">
    <name type="scientific">Porites evermanni</name>
    <dbReference type="NCBI Taxonomy" id="104178"/>
    <lineage>
        <taxon>Eukaryota</taxon>
        <taxon>Metazoa</taxon>
        <taxon>Cnidaria</taxon>
        <taxon>Anthozoa</taxon>
        <taxon>Hexacorallia</taxon>
        <taxon>Scleractinia</taxon>
        <taxon>Fungiina</taxon>
        <taxon>Poritidae</taxon>
        <taxon>Porites</taxon>
    </lineage>
</organism>
<name>A0ABN8S430_9CNID</name>
<proteinExistence type="predicted"/>
<dbReference type="EMBL" id="CALNXI010002260">
    <property type="protein sequence ID" value="CAH3185481.1"/>
    <property type="molecule type" value="Genomic_DNA"/>
</dbReference>
<feature type="non-terminal residue" evidence="1">
    <location>
        <position position="1"/>
    </location>
</feature>
<accession>A0ABN8S430</accession>
<dbReference type="Proteomes" id="UP001159427">
    <property type="component" value="Unassembled WGS sequence"/>
</dbReference>
<evidence type="ECO:0000313" key="2">
    <source>
        <dbReference type="Proteomes" id="UP001159427"/>
    </source>
</evidence>
<comment type="caution">
    <text evidence="1">The sequence shown here is derived from an EMBL/GenBank/DDBJ whole genome shotgun (WGS) entry which is preliminary data.</text>
</comment>
<keyword evidence="2" id="KW-1185">Reference proteome</keyword>
<reference evidence="1 2" key="1">
    <citation type="submission" date="2022-05" db="EMBL/GenBank/DDBJ databases">
        <authorList>
            <consortium name="Genoscope - CEA"/>
            <person name="William W."/>
        </authorList>
    </citation>
    <scope>NUCLEOTIDE SEQUENCE [LARGE SCALE GENOMIC DNA]</scope>
</reference>
<gene>
    <name evidence="1" type="ORF">PEVE_00016152</name>
</gene>
<protein>
    <submittedName>
        <fullName evidence="1">Uncharacterized protein</fullName>
    </submittedName>
</protein>
<sequence length="63" mass="7084">KYKDLEIEIKKTLKLKSTTVPVVIGALRLIVKNGTENYVTKIPGKRASEDCPPWDCSHTQEVT</sequence>
<feature type="non-terminal residue" evidence="1">
    <location>
        <position position="63"/>
    </location>
</feature>
<evidence type="ECO:0000313" key="1">
    <source>
        <dbReference type="EMBL" id="CAH3185481.1"/>
    </source>
</evidence>